<keyword evidence="4" id="KW-1185">Reference proteome</keyword>
<evidence type="ECO:0000313" key="3">
    <source>
        <dbReference type="EMBL" id="SLM33294.1"/>
    </source>
</evidence>
<reference evidence="4" key="1">
    <citation type="submission" date="2017-03" db="EMBL/GenBank/DDBJ databases">
        <authorList>
            <person name="Sharma R."/>
            <person name="Thines M."/>
        </authorList>
    </citation>
    <scope>NUCLEOTIDE SEQUENCE [LARGE SCALE GENOMIC DNA]</scope>
</reference>
<comment type="similarity">
    <text evidence="1">Belongs to the universal ribosomal protein uL10 family.</text>
</comment>
<name>A0A1W5CR06_9LECA</name>
<sequence>MPPRIRLCPGCHPALPRTHWANPSTYRYASVASAIAPAPSIEQMTTSIPPIARYPPTQPPSHRPPEFRKSQLHRQYTSLLRSAPLMLILQHNNLKAIEWMAIRREVAQAVRKVDESRAAEGQEDANPADGIKVHIIQTSVFAAALRVVEYFRPELQPEASAPHASDPATQTSTQMNNTLPKPNDPTLRHGLSRAAHDAVADKNISHPLDPLLSGPLAVISFPTVSPQHLKAVLSIIAPSAPDFAAPTRRANPGYYEPTMQNGLQKLLLLGARVEGKVFDADGSRWVGGIEGGLQGLRGQLVAMLQGIGAGITNTLESAGRSLYFTVESRRGMLEDEQKEKTGADSGSKPPTAS</sequence>
<evidence type="ECO:0000313" key="4">
    <source>
        <dbReference type="Proteomes" id="UP000192927"/>
    </source>
</evidence>
<dbReference type="AlphaFoldDB" id="A0A1W5CR06"/>
<feature type="compositionally biased region" description="Basic and acidic residues" evidence="2">
    <location>
        <begin position="331"/>
        <end position="342"/>
    </location>
</feature>
<dbReference type="InterPro" id="IPR047865">
    <property type="entry name" value="Ribosomal_uL10_bac_type"/>
</dbReference>
<organism evidence="3 4">
    <name type="scientific">Lasallia pustulata</name>
    <dbReference type="NCBI Taxonomy" id="136370"/>
    <lineage>
        <taxon>Eukaryota</taxon>
        <taxon>Fungi</taxon>
        <taxon>Dikarya</taxon>
        <taxon>Ascomycota</taxon>
        <taxon>Pezizomycotina</taxon>
        <taxon>Lecanoromycetes</taxon>
        <taxon>OSLEUM clade</taxon>
        <taxon>Umbilicariomycetidae</taxon>
        <taxon>Umbilicariales</taxon>
        <taxon>Umbilicariaceae</taxon>
        <taxon>Lasallia</taxon>
    </lineage>
</organism>
<evidence type="ECO:0000256" key="2">
    <source>
        <dbReference type="SAM" id="MobiDB-lite"/>
    </source>
</evidence>
<evidence type="ECO:0000256" key="1">
    <source>
        <dbReference type="ARBA" id="ARBA00008889"/>
    </source>
</evidence>
<feature type="compositionally biased region" description="Polar residues" evidence="2">
    <location>
        <begin position="167"/>
        <end position="180"/>
    </location>
</feature>
<dbReference type="Proteomes" id="UP000192927">
    <property type="component" value="Unassembled WGS sequence"/>
</dbReference>
<protein>
    <submittedName>
        <fullName evidence="3">Uncharacterized protein</fullName>
    </submittedName>
</protein>
<dbReference type="EMBL" id="FWEW01000007">
    <property type="protein sequence ID" value="SLM33294.1"/>
    <property type="molecule type" value="Genomic_DNA"/>
</dbReference>
<feature type="region of interest" description="Disordered" evidence="2">
    <location>
        <begin position="331"/>
        <end position="353"/>
    </location>
</feature>
<dbReference type="SUPFAM" id="SSF160369">
    <property type="entry name" value="Ribosomal protein L10-like"/>
    <property type="match status" value="1"/>
</dbReference>
<proteinExistence type="inferred from homology"/>
<feature type="region of interest" description="Disordered" evidence="2">
    <location>
        <begin position="158"/>
        <end position="189"/>
    </location>
</feature>
<dbReference type="InterPro" id="IPR043141">
    <property type="entry name" value="Ribosomal_uL10-like_sf"/>
</dbReference>
<dbReference type="Gene3D" id="3.30.70.1730">
    <property type="match status" value="1"/>
</dbReference>
<dbReference type="PANTHER" id="PTHR11560">
    <property type="entry name" value="39S RIBOSOMAL PROTEIN L10, MITOCHONDRIAL"/>
    <property type="match status" value="1"/>
</dbReference>
<accession>A0A1W5CR06</accession>